<feature type="region of interest" description="Disordered" evidence="1">
    <location>
        <begin position="28"/>
        <end position="54"/>
    </location>
</feature>
<proteinExistence type="predicted"/>
<sequence>MQLEEIARLQGEVARLFQGVGEGVSSALIGPEGSGGGVSGTQAPSSRGATSAQNQKWIFKRGLS</sequence>
<accession>A0A7T8KHR9</accession>
<evidence type="ECO:0000313" key="2">
    <source>
        <dbReference type="EMBL" id="QQP56131.1"/>
    </source>
</evidence>
<feature type="compositionally biased region" description="Polar residues" evidence="1">
    <location>
        <begin position="41"/>
        <end position="54"/>
    </location>
</feature>
<reference evidence="3" key="1">
    <citation type="submission" date="2021-01" db="EMBL/GenBank/DDBJ databases">
        <title>Caligus Genome Assembly.</title>
        <authorList>
            <person name="Gallardo-Escarate C."/>
        </authorList>
    </citation>
    <scope>NUCLEOTIDE SEQUENCE [LARGE SCALE GENOMIC DNA]</scope>
</reference>
<name>A0A7T8KHR9_CALRO</name>
<gene>
    <name evidence="2" type="ORF">FKW44_000691</name>
</gene>
<protein>
    <submittedName>
        <fullName evidence="2">Uncharacterized protein</fullName>
    </submittedName>
</protein>
<keyword evidence="3" id="KW-1185">Reference proteome</keyword>
<dbReference type="EMBL" id="CP045890">
    <property type="protein sequence ID" value="QQP56131.1"/>
    <property type="molecule type" value="Genomic_DNA"/>
</dbReference>
<evidence type="ECO:0000313" key="3">
    <source>
        <dbReference type="Proteomes" id="UP000595437"/>
    </source>
</evidence>
<dbReference type="AlphaFoldDB" id="A0A7T8KHR9"/>
<dbReference type="Proteomes" id="UP000595437">
    <property type="component" value="Chromosome 1"/>
</dbReference>
<evidence type="ECO:0000256" key="1">
    <source>
        <dbReference type="SAM" id="MobiDB-lite"/>
    </source>
</evidence>
<organism evidence="2 3">
    <name type="scientific">Caligus rogercresseyi</name>
    <name type="common">Sea louse</name>
    <dbReference type="NCBI Taxonomy" id="217165"/>
    <lineage>
        <taxon>Eukaryota</taxon>
        <taxon>Metazoa</taxon>
        <taxon>Ecdysozoa</taxon>
        <taxon>Arthropoda</taxon>
        <taxon>Crustacea</taxon>
        <taxon>Multicrustacea</taxon>
        <taxon>Hexanauplia</taxon>
        <taxon>Copepoda</taxon>
        <taxon>Siphonostomatoida</taxon>
        <taxon>Caligidae</taxon>
        <taxon>Caligus</taxon>
    </lineage>
</organism>